<evidence type="ECO:0000256" key="1">
    <source>
        <dbReference type="ARBA" id="ARBA00022763"/>
    </source>
</evidence>
<dbReference type="HAMAP" id="MF_00201">
    <property type="entry name" value="RecO"/>
    <property type="match status" value="1"/>
</dbReference>
<evidence type="ECO:0000256" key="2">
    <source>
        <dbReference type="ARBA" id="ARBA00023172"/>
    </source>
</evidence>
<evidence type="ECO:0000256" key="5">
    <source>
        <dbReference type="SAM" id="Phobius"/>
    </source>
</evidence>
<keyword evidence="1 4" id="KW-0227">DNA damage</keyword>
<dbReference type="InterPro" id="IPR037278">
    <property type="entry name" value="ARFGAP/RecO"/>
</dbReference>
<organism evidence="7 8">
    <name type="scientific">Williamsoniiplasma somnilux</name>
    <dbReference type="NCBI Taxonomy" id="215578"/>
    <lineage>
        <taxon>Bacteria</taxon>
        <taxon>Bacillati</taxon>
        <taxon>Mycoplasmatota</taxon>
        <taxon>Mollicutes</taxon>
        <taxon>Entomoplasmatales</taxon>
        <taxon>Williamsoniiplasma</taxon>
    </lineage>
</organism>
<keyword evidence="8" id="KW-1185">Reference proteome</keyword>
<keyword evidence="3 4" id="KW-0234">DNA repair</keyword>
<dbReference type="Gene3D" id="2.40.50.140">
    <property type="entry name" value="Nucleic acid-binding proteins"/>
    <property type="match status" value="1"/>
</dbReference>
<dbReference type="Proteomes" id="UP000232230">
    <property type="component" value="Chromosome"/>
</dbReference>
<keyword evidence="2 4" id="KW-0233">DNA recombination</keyword>
<dbReference type="SUPFAM" id="SSF50249">
    <property type="entry name" value="Nucleic acid-binding proteins"/>
    <property type="match status" value="1"/>
</dbReference>
<dbReference type="AlphaFoldDB" id="A0A2K8NY91"/>
<evidence type="ECO:0000313" key="7">
    <source>
        <dbReference type="EMBL" id="ATZ18790.1"/>
    </source>
</evidence>
<dbReference type="KEGG" id="esx:ESOMN_v1c04080"/>
<dbReference type="InterPro" id="IPR012340">
    <property type="entry name" value="NA-bd_OB-fold"/>
</dbReference>
<sequence>MAATIFNAIVLDSFDFDENAKIVTTFSDKFGKIAFVALGVNKVSSKNRYSIQTFSNSEFEVFKSKKYNGLSKLKTGILINQNNNIANNYDDYLYVSCISKIIISGTNFDQKNYKLYNLLNETIKIINNKKSSFSCFAFFLFYAMNFFGGSWSLNQCLRCKRTNPIIKTFSFNDFGIICHNCFQENDTEYSYEFISFLKKINDNNIAYMIEQVNNSSFLIALLYALITYYQKVLGIDNNLFSFLLNKKIFSKENLLNNTYSVLTKAGKWV</sequence>
<dbReference type="GO" id="GO:0043590">
    <property type="term" value="C:bacterial nucleoid"/>
    <property type="evidence" value="ECO:0007669"/>
    <property type="project" value="TreeGrafter"/>
</dbReference>
<dbReference type="PANTHER" id="PTHR33991:SF1">
    <property type="entry name" value="DNA REPAIR PROTEIN RECO"/>
    <property type="match status" value="1"/>
</dbReference>
<comment type="similarity">
    <text evidence="4">Belongs to the RecO family.</text>
</comment>
<dbReference type="EMBL" id="CP024965">
    <property type="protein sequence ID" value="ATZ18790.1"/>
    <property type="molecule type" value="Genomic_DNA"/>
</dbReference>
<keyword evidence="5" id="KW-0812">Transmembrane</keyword>
<dbReference type="GO" id="GO:0006302">
    <property type="term" value="P:double-strand break repair"/>
    <property type="evidence" value="ECO:0007669"/>
    <property type="project" value="TreeGrafter"/>
</dbReference>
<evidence type="ECO:0000313" key="8">
    <source>
        <dbReference type="Proteomes" id="UP000232230"/>
    </source>
</evidence>
<evidence type="ECO:0000259" key="6">
    <source>
        <dbReference type="Pfam" id="PF11967"/>
    </source>
</evidence>
<name>A0A2K8NY91_9MOLU</name>
<dbReference type="Pfam" id="PF02565">
    <property type="entry name" value="RecO_C"/>
    <property type="match status" value="1"/>
</dbReference>
<protein>
    <recommendedName>
        <fullName evidence="4">DNA repair protein RecO</fullName>
    </recommendedName>
    <alternativeName>
        <fullName evidence="4">Recombination protein O</fullName>
    </alternativeName>
</protein>
<dbReference type="PANTHER" id="PTHR33991">
    <property type="entry name" value="DNA REPAIR PROTEIN RECO"/>
    <property type="match status" value="1"/>
</dbReference>
<dbReference type="NCBIfam" id="TIGR00613">
    <property type="entry name" value="reco"/>
    <property type="match status" value="1"/>
</dbReference>
<dbReference type="InterPro" id="IPR003717">
    <property type="entry name" value="RecO"/>
</dbReference>
<evidence type="ECO:0000256" key="4">
    <source>
        <dbReference type="HAMAP-Rule" id="MF_00201"/>
    </source>
</evidence>
<accession>A0A2K8NY91</accession>
<dbReference type="InterPro" id="IPR022572">
    <property type="entry name" value="DNA_rep/recomb_RecO_N"/>
</dbReference>
<keyword evidence="5" id="KW-0472">Membrane</keyword>
<dbReference type="Pfam" id="PF11967">
    <property type="entry name" value="RecO_N"/>
    <property type="match status" value="1"/>
</dbReference>
<proteinExistence type="inferred from homology"/>
<dbReference type="RefSeq" id="WP_024863313.1">
    <property type="nucleotide sequence ID" value="NZ_CP024965.1"/>
</dbReference>
<dbReference type="SUPFAM" id="SSF57863">
    <property type="entry name" value="ArfGap/RecO-like zinc finger"/>
    <property type="match status" value="1"/>
</dbReference>
<feature type="domain" description="DNA replication/recombination mediator RecO N-terminal" evidence="6">
    <location>
        <begin position="1"/>
        <end position="80"/>
    </location>
</feature>
<feature type="transmembrane region" description="Helical" evidence="5">
    <location>
        <begin position="133"/>
        <end position="153"/>
    </location>
</feature>
<dbReference type="GO" id="GO:0006310">
    <property type="term" value="P:DNA recombination"/>
    <property type="evidence" value="ECO:0007669"/>
    <property type="project" value="UniProtKB-UniRule"/>
</dbReference>
<evidence type="ECO:0000256" key="3">
    <source>
        <dbReference type="ARBA" id="ARBA00023204"/>
    </source>
</evidence>
<keyword evidence="5" id="KW-1133">Transmembrane helix</keyword>
<comment type="function">
    <text evidence="4">Involved in DNA repair and RecF pathway recombination.</text>
</comment>
<gene>
    <name evidence="4 7" type="primary">recO</name>
    <name evidence="7" type="ORF">ESOMN_v1c04080</name>
</gene>
<reference evidence="7 8" key="1">
    <citation type="submission" date="2017-11" db="EMBL/GenBank/DDBJ databases">
        <title>Genome sequence of Entomoplasma somnilux PYAN-1 (ATCC 49194).</title>
        <authorList>
            <person name="Lo W.-S."/>
            <person name="Gasparich G.E."/>
            <person name="Kuo C.-H."/>
        </authorList>
    </citation>
    <scope>NUCLEOTIDE SEQUENCE [LARGE SCALE GENOMIC DNA]</scope>
    <source>
        <strain evidence="7 8">PYAN-1</strain>
    </source>
</reference>